<dbReference type="Gene3D" id="1.20.1260.10">
    <property type="match status" value="1"/>
</dbReference>
<dbReference type="EMBL" id="PVTH01000008">
    <property type="protein sequence ID" value="PRY50868.1"/>
    <property type="molecule type" value="Genomic_DNA"/>
</dbReference>
<protein>
    <submittedName>
        <fullName evidence="2">Uncharacterized protein (TIGR02284 family)</fullName>
    </submittedName>
</protein>
<dbReference type="InterPro" id="IPR016920">
    <property type="entry name" value="UCP029477"/>
</dbReference>
<dbReference type="Proteomes" id="UP000238034">
    <property type="component" value="Unassembled WGS sequence"/>
</dbReference>
<keyword evidence="3" id="KW-1185">Reference proteome</keyword>
<dbReference type="SUPFAM" id="SSF47240">
    <property type="entry name" value="Ferritin-like"/>
    <property type="match status" value="1"/>
</dbReference>
<name>A0A2T0TZ84_9SPHI</name>
<dbReference type="NCBIfam" id="TIGR02284">
    <property type="entry name" value="PA2169 family four-helix-bundle protein"/>
    <property type="match status" value="1"/>
</dbReference>
<dbReference type="InterPro" id="IPR019052">
    <property type="entry name" value="DUF2383"/>
</dbReference>
<dbReference type="RefSeq" id="WP_106294159.1">
    <property type="nucleotide sequence ID" value="NZ_PVTH01000008.1"/>
</dbReference>
<sequence>MENQNEKSIANLKHLLSICNDGKEGYKTAAEDADSPELKTLFSMYSIQRAEYEMQLKKAIHQLGGDPDNETGGPVGALHRVWMDIKTAFTKNDDKAILSACLTGEHSALEAYDKELQDTGISPEIIEIIAEQRNGISDCIKNVESLKTQYSS</sequence>
<dbReference type="InterPro" id="IPR009078">
    <property type="entry name" value="Ferritin-like_SF"/>
</dbReference>
<dbReference type="InterPro" id="IPR012347">
    <property type="entry name" value="Ferritin-like"/>
</dbReference>
<dbReference type="AlphaFoldDB" id="A0A2T0TZ84"/>
<dbReference type="PIRSF" id="PIRSF029477">
    <property type="entry name" value="UCP029477"/>
    <property type="match status" value="1"/>
</dbReference>
<comment type="caution">
    <text evidence="2">The sequence shown here is derived from an EMBL/GenBank/DDBJ whole genome shotgun (WGS) entry which is preliminary data.</text>
</comment>
<evidence type="ECO:0000313" key="3">
    <source>
        <dbReference type="Proteomes" id="UP000238034"/>
    </source>
</evidence>
<feature type="domain" description="DUF2383" evidence="1">
    <location>
        <begin position="9"/>
        <end position="117"/>
    </location>
</feature>
<evidence type="ECO:0000259" key="1">
    <source>
        <dbReference type="Pfam" id="PF09537"/>
    </source>
</evidence>
<organism evidence="2 3">
    <name type="scientific">Arcticibacter pallidicorallinus</name>
    <dbReference type="NCBI Taxonomy" id="1259464"/>
    <lineage>
        <taxon>Bacteria</taxon>
        <taxon>Pseudomonadati</taxon>
        <taxon>Bacteroidota</taxon>
        <taxon>Sphingobacteriia</taxon>
        <taxon>Sphingobacteriales</taxon>
        <taxon>Sphingobacteriaceae</taxon>
        <taxon>Arcticibacter</taxon>
    </lineage>
</organism>
<dbReference type="OrthoDB" id="282393at2"/>
<reference evidence="2 3" key="1">
    <citation type="submission" date="2018-03" db="EMBL/GenBank/DDBJ databases">
        <title>Genomic Encyclopedia of Type Strains, Phase III (KMG-III): the genomes of soil and plant-associated and newly described type strains.</title>
        <authorList>
            <person name="Whitman W."/>
        </authorList>
    </citation>
    <scope>NUCLEOTIDE SEQUENCE [LARGE SCALE GENOMIC DNA]</scope>
    <source>
        <strain evidence="2 3">CGMCC 1.9313</strain>
    </source>
</reference>
<proteinExistence type="predicted"/>
<gene>
    <name evidence="2" type="ORF">B0I27_10876</name>
</gene>
<dbReference type="InterPro" id="IPR011971">
    <property type="entry name" value="CHP02284"/>
</dbReference>
<accession>A0A2T0TZ84</accession>
<dbReference type="Pfam" id="PF09537">
    <property type="entry name" value="DUF2383"/>
    <property type="match status" value="1"/>
</dbReference>
<evidence type="ECO:0000313" key="2">
    <source>
        <dbReference type="EMBL" id="PRY50868.1"/>
    </source>
</evidence>